<dbReference type="InterPro" id="IPR008927">
    <property type="entry name" value="6-PGluconate_DH-like_C_sf"/>
</dbReference>
<evidence type="ECO:0000256" key="1">
    <source>
        <dbReference type="ARBA" id="ARBA00004994"/>
    </source>
</evidence>
<evidence type="ECO:0000256" key="10">
    <source>
        <dbReference type="RuleBase" id="RU362068"/>
    </source>
</evidence>
<evidence type="ECO:0000313" key="13">
    <source>
        <dbReference type="EMBL" id="MFC3851394.1"/>
    </source>
</evidence>
<keyword evidence="14" id="KW-1185">Reference proteome</keyword>
<dbReference type="SUPFAM" id="SSF48179">
    <property type="entry name" value="6-phosphogluconate dehydrogenase C-terminal domain-like"/>
    <property type="match status" value="1"/>
</dbReference>
<keyword evidence="5 10" id="KW-0566">Pantothenate biosynthesis</keyword>
<comment type="catalytic activity">
    <reaction evidence="9 10">
        <text>(R)-pantoate + NADP(+) = 2-dehydropantoate + NADPH + H(+)</text>
        <dbReference type="Rhea" id="RHEA:16233"/>
        <dbReference type="ChEBI" id="CHEBI:11561"/>
        <dbReference type="ChEBI" id="CHEBI:15378"/>
        <dbReference type="ChEBI" id="CHEBI:15980"/>
        <dbReference type="ChEBI" id="CHEBI:57783"/>
        <dbReference type="ChEBI" id="CHEBI:58349"/>
        <dbReference type="EC" id="1.1.1.169"/>
    </reaction>
</comment>
<evidence type="ECO:0000256" key="9">
    <source>
        <dbReference type="ARBA" id="ARBA00048793"/>
    </source>
</evidence>
<organism evidence="13 14">
    <name type="scientific">Saccharospirillum mangrovi</name>
    <dbReference type="NCBI Taxonomy" id="2161747"/>
    <lineage>
        <taxon>Bacteria</taxon>
        <taxon>Pseudomonadati</taxon>
        <taxon>Pseudomonadota</taxon>
        <taxon>Gammaproteobacteria</taxon>
        <taxon>Oceanospirillales</taxon>
        <taxon>Saccharospirillaceae</taxon>
        <taxon>Saccharospirillum</taxon>
    </lineage>
</organism>
<dbReference type="Pfam" id="PF08546">
    <property type="entry name" value="ApbA_C"/>
    <property type="match status" value="1"/>
</dbReference>
<dbReference type="PANTHER" id="PTHR43765:SF2">
    <property type="entry name" value="2-DEHYDROPANTOATE 2-REDUCTASE"/>
    <property type="match status" value="1"/>
</dbReference>
<accession>A0ABV7ZT44</accession>
<evidence type="ECO:0000256" key="3">
    <source>
        <dbReference type="ARBA" id="ARBA00013014"/>
    </source>
</evidence>
<evidence type="ECO:0000256" key="5">
    <source>
        <dbReference type="ARBA" id="ARBA00022655"/>
    </source>
</evidence>
<feature type="domain" description="Ketopantoate reductase N-terminal" evidence="11">
    <location>
        <begin position="3"/>
        <end position="145"/>
    </location>
</feature>
<dbReference type="SUPFAM" id="SSF51735">
    <property type="entry name" value="NAD(P)-binding Rossmann-fold domains"/>
    <property type="match status" value="1"/>
</dbReference>
<dbReference type="RefSeq" id="WP_380692544.1">
    <property type="nucleotide sequence ID" value="NZ_JBHRYR010000002.1"/>
</dbReference>
<dbReference type="Pfam" id="PF02558">
    <property type="entry name" value="ApbA"/>
    <property type="match status" value="1"/>
</dbReference>
<evidence type="ECO:0000259" key="12">
    <source>
        <dbReference type="Pfam" id="PF08546"/>
    </source>
</evidence>
<dbReference type="Gene3D" id="3.40.50.720">
    <property type="entry name" value="NAD(P)-binding Rossmann-like Domain"/>
    <property type="match status" value="1"/>
</dbReference>
<dbReference type="InterPro" id="IPR013752">
    <property type="entry name" value="KPA_reductase"/>
</dbReference>
<evidence type="ECO:0000256" key="4">
    <source>
        <dbReference type="ARBA" id="ARBA00019465"/>
    </source>
</evidence>
<dbReference type="InterPro" id="IPR013328">
    <property type="entry name" value="6PGD_dom2"/>
</dbReference>
<evidence type="ECO:0000256" key="2">
    <source>
        <dbReference type="ARBA" id="ARBA00007870"/>
    </source>
</evidence>
<proteinExistence type="inferred from homology"/>
<feature type="domain" description="Ketopantoate reductase C-terminal" evidence="12">
    <location>
        <begin position="169"/>
        <end position="290"/>
    </location>
</feature>
<evidence type="ECO:0000259" key="11">
    <source>
        <dbReference type="Pfam" id="PF02558"/>
    </source>
</evidence>
<comment type="pathway">
    <text evidence="1 10">Cofactor biosynthesis; (R)-pantothenate biosynthesis; (R)-pantoate from 3-methyl-2-oxobutanoate: step 2/2.</text>
</comment>
<dbReference type="InterPro" id="IPR050838">
    <property type="entry name" value="Ketopantoate_reductase"/>
</dbReference>
<dbReference type="PANTHER" id="PTHR43765">
    <property type="entry name" value="2-DEHYDROPANTOATE 2-REDUCTASE-RELATED"/>
    <property type="match status" value="1"/>
</dbReference>
<evidence type="ECO:0000256" key="8">
    <source>
        <dbReference type="ARBA" id="ARBA00032024"/>
    </source>
</evidence>
<evidence type="ECO:0000256" key="6">
    <source>
        <dbReference type="ARBA" id="ARBA00022857"/>
    </source>
</evidence>
<protein>
    <recommendedName>
        <fullName evidence="4 10">2-dehydropantoate 2-reductase</fullName>
        <ecNumber evidence="3 10">1.1.1.169</ecNumber>
    </recommendedName>
    <alternativeName>
        <fullName evidence="8 10">Ketopantoate reductase</fullName>
    </alternativeName>
</protein>
<dbReference type="NCBIfam" id="TIGR00745">
    <property type="entry name" value="apbA_panE"/>
    <property type="match status" value="1"/>
</dbReference>
<name>A0ABV7ZT44_9GAMM</name>
<comment type="function">
    <text evidence="10">Catalyzes the NADPH-dependent reduction of ketopantoate into pantoic acid.</text>
</comment>
<gene>
    <name evidence="13" type="ORF">ACFOOG_01000</name>
</gene>
<sequence length="300" mass="31531">MKIALVGAGAVGCYYGAMLALAGHQMLLIGRPAFVEAVRAQGLILEKAGQRIVAQVEATTDPAAVAGADWVLVCVKSGDTEQASREIAPHLSAHSHVLSLQNGISNAATLTKILARPVMPVAVYVASRMNGVGVVRHEGRGDLALSGQHAAEIATVLNAAGIQTQVSDDVMGALWTKLVINCAINPLSAITGLPYGEMVAQDGIPQLMEDVAREAISVAQAEGVTVPDSVFETIRSIMVAMPGQFSSTAQDLMQGKRTEIDYLNGEIVRRAAKHGMDVPINRTLTLLVKSAERRGGQKPL</sequence>
<reference evidence="14" key="1">
    <citation type="journal article" date="2019" name="Int. J. Syst. Evol. Microbiol.">
        <title>The Global Catalogue of Microorganisms (GCM) 10K type strain sequencing project: providing services to taxonomists for standard genome sequencing and annotation.</title>
        <authorList>
            <consortium name="The Broad Institute Genomics Platform"/>
            <consortium name="The Broad Institute Genome Sequencing Center for Infectious Disease"/>
            <person name="Wu L."/>
            <person name="Ma J."/>
        </authorList>
    </citation>
    <scope>NUCLEOTIDE SEQUENCE [LARGE SCALE GENOMIC DNA]</scope>
    <source>
        <strain evidence="14">IBRC 10765</strain>
    </source>
</reference>
<keyword evidence="6 10" id="KW-0521">NADP</keyword>
<dbReference type="InterPro" id="IPR013332">
    <property type="entry name" value="KPR_N"/>
</dbReference>
<dbReference type="Gene3D" id="1.10.1040.10">
    <property type="entry name" value="N-(1-d-carboxylethyl)-l-norvaline Dehydrogenase, domain 2"/>
    <property type="match status" value="1"/>
</dbReference>
<comment type="similarity">
    <text evidence="2 10">Belongs to the ketopantoate reductase family.</text>
</comment>
<comment type="caution">
    <text evidence="13">The sequence shown here is derived from an EMBL/GenBank/DDBJ whole genome shotgun (WGS) entry which is preliminary data.</text>
</comment>
<keyword evidence="7 10" id="KW-0560">Oxidoreductase</keyword>
<dbReference type="InterPro" id="IPR003710">
    <property type="entry name" value="ApbA"/>
</dbReference>
<evidence type="ECO:0000313" key="14">
    <source>
        <dbReference type="Proteomes" id="UP001595617"/>
    </source>
</evidence>
<dbReference type="EC" id="1.1.1.169" evidence="3 10"/>
<dbReference type="InterPro" id="IPR036291">
    <property type="entry name" value="NAD(P)-bd_dom_sf"/>
</dbReference>
<dbReference type="EMBL" id="JBHRYR010000002">
    <property type="protein sequence ID" value="MFC3851394.1"/>
    <property type="molecule type" value="Genomic_DNA"/>
</dbReference>
<evidence type="ECO:0000256" key="7">
    <source>
        <dbReference type="ARBA" id="ARBA00023002"/>
    </source>
</evidence>
<dbReference type="Proteomes" id="UP001595617">
    <property type="component" value="Unassembled WGS sequence"/>
</dbReference>